<gene>
    <name evidence="1" type="ORF">UY82_C0004G0005</name>
</gene>
<accession>A0A0G1Y1I0</accession>
<name>A0A0G1Y1I0_9BACT</name>
<evidence type="ECO:0000313" key="2">
    <source>
        <dbReference type="Proteomes" id="UP000033865"/>
    </source>
</evidence>
<dbReference type="Gene3D" id="1.10.1220.10">
    <property type="entry name" value="Met repressor-like"/>
    <property type="match status" value="1"/>
</dbReference>
<proteinExistence type="predicted"/>
<comment type="caution">
    <text evidence="1">The sequence shown here is derived from an EMBL/GenBank/DDBJ whole genome shotgun (WGS) entry which is preliminary data.</text>
</comment>
<protein>
    <submittedName>
        <fullName evidence="1">Toxin-antitoxin system, antitoxin component, ribbon-helix-helix fold protein</fullName>
    </submittedName>
</protein>
<organism evidence="1 2">
    <name type="scientific">Candidatus Uhrbacteria bacterium GW2011_GWC2_53_7</name>
    <dbReference type="NCBI Taxonomy" id="1618986"/>
    <lineage>
        <taxon>Bacteria</taxon>
        <taxon>Candidatus Uhriibacteriota</taxon>
    </lineage>
</organism>
<dbReference type="GO" id="GO:0006355">
    <property type="term" value="P:regulation of DNA-templated transcription"/>
    <property type="evidence" value="ECO:0007669"/>
    <property type="project" value="InterPro"/>
</dbReference>
<dbReference type="InterPro" id="IPR013321">
    <property type="entry name" value="Arc_rbn_hlx_hlx"/>
</dbReference>
<dbReference type="AlphaFoldDB" id="A0A0G1Y1I0"/>
<dbReference type="InterPro" id="IPR007337">
    <property type="entry name" value="RelB/DinJ"/>
</dbReference>
<dbReference type="Proteomes" id="UP000033865">
    <property type="component" value="Unassembled WGS sequence"/>
</dbReference>
<evidence type="ECO:0000313" key="1">
    <source>
        <dbReference type="EMBL" id="KKW37010.1"/>
    </source>
</evidence>
<reference evidence="1 2" key="1">
    <citation type="journal article" date="2015" name="Nature">
        <title>rRNA introns, odd ribosomes, and small enigmatic genomes across a large radiation of phyla.</title>
        <authorList>
            <person name="Brown C.T."/>
            <person name="Hug L.A."/>
            <person name="Thomas B.C."/>
            <person name="Sharon I."/>
            <person name="Castelle C.J."/>
            <person name="Singh A."/>
            <person name="Wilkins M.J."/>
            <person name="Williams K.H."/>
            <person name="Banfield J.F."/>
        </authorList>
    </citation>
    <scope>NUCLEOTIDE SEQUENCE [LARGE SCALE GENOMIC DNA]</scope>
</reference>
<dbReference type="EMBL" id="LCRN01000004">
    <property type="protein sequence ID" value="KKW37010.1"/>
    <property type="molecule type" value="Genomic_DNA"/>
</dbReference>
<sequence>MLGKNTINLMTTLQIRIDEKTKRNAKRVLDRLGIEMSAAIKIYLKQIELIKGLPFPVITTNGFTPEQEARLIAESNKTLRDYKTGKTKGYASTKELMQNLLA</sequence>
<dbReference type="Pfam" id="PF04221">
    <property type="entry name" value="RelB"/>
    <property type="match status" value="1"/>
</dbReference>
<dbReference type="NCBIfam" id="TIGR02384">
    <property type="entry name" value="RelB_DinJ"/>
    <property type="match status" value="1"/>
</dbReference>